<name>A0A174DHS8_9FIRM</name>
<dbReference type="Proteomes" id="UP000095787">
    <property type="component" value="Unassembled WGS sequence"/>
</dbReference>
<feature type="transmembrane region" description="Helical" evidence="1">
    <location>
        <begin position="203"/>
        <end position="221"/>
    </location>
</feature>
<dbReference type="EMBL" id="CYZO01000027">
    <property type="protein sequence ID" value="CUO25033.1"/>
    <property type="molecule type" value="Genomic_DNA"/>
</dbReference>
<gene>
    <name evidence="2" type="ORF">ERS852456_02017</name>
</gene>
<keyword evidence="1" id="KW-0812">Transmembrane</keyword>
<protein>
    <submittedName>
        <fullName evidence="2">ABC-type transport system involved in multi-copper enzyme maturation, permease component</fullName>
    </submittedName>
</protein>
<feature type="transmembrane region" description="Helical" evidence="1">
    <location>
        <begin position="94"/>
        <end position="116"/>
    </location>
</feature>
<keyword evidence="1" id="KW-0472">Membrane</keyword>
<accession>A0A174DHS8</accession>
<dbReference type="AlphaFoldDB" id="A0A174DHS8"/>
<feature type="transmembrane region" description="Helical" evidence="1">
    <location>
        <begin position="128"/>
        <end position="151"/>
    </location>
</feature>
<evidence type="ECO:0000313" key="3">
    <source>
        <dbReference type="Proteomes" id="UP000095787"/>
    </source>
</evidence>
<organism evidence="2 3">
    <name type="scientific">[Ruminococcus] torques</name>
    <dbReference type="NCBI Taxonomy" id="33039"/>
    <lineage>
        <taxon>Bacteria</taxon>
        <taxon>Bacillati</taxon>
        <taxon>Bacillota</taxon>
        <taxon>Clostridia</taxon>
        <taxon>Lachnospirales</taxon>
        <taxon>Lachnospiraceae</taxon>
        <taxon>Mediterraneibacter</taxon>
    </lineage>
</organism>
<reference evidence="2 3" key="1">
    <citation type="submission" date="2015-09" db="EMBL/GenBank/DDBJ databases">
        <authorList>
            <consortium name="Pathogen Informatics"/>
        </authorList>
    </citation>
    <scope>NUCLEOTIDE SEQUENCE [LARGE SCALE GENOMIC DNA]</scope>
    <source>
        <strain evidence="2 3">2789STDY5834841</strain>
    </source>
</reference>
<evidence type="ECO:0000256" key="1">
    <source>
        <dbReference type="SAM" id="Phobius"/>
    </source>
</evidence>
<keyword evidence="1" id="KW-1133">Transmembrane helix</keyword>
<dbReference type="RefSeq" id="WP_055159179.1">
    <property type="nucleotide sequence ID" value="NZ_CBCTJF010000001.1"/>
</dbReference>
<sequence length="283" mass="31690">MLNMIRMELFRMFKTKSLYVIWTIFAVLMIVTTALTAGEMDAYSLEDRQQNYEYAMEEQESGQVNLGMDVTPPTKPGEQVSVFDMFFANIKGKAVAVFMIIFTILYSTADVTSGFVKNIAGQVKNRGLIVCAKAVCLFLYTVLTMMLFFIVQAVANKLFFHEVILGDKRAFALYFLLQTILHFALLMIVMCIALVIRNNVVSIVIGICLCMNALIIFYSFIDRMLAKVGLENFHMINYTVSGKITLLGTEITSEMAVTSLLVGFAFAAAAVCLGSFVFKKRDI</sequence>
<feature type="transmembrane region" description="Helical" evidence="1">
    <location>
        <begin position="255"/>
        <end position="278"/>
    </location>
</feature>
<proteinExistence type="predicted"/>
<evidence type="ECO:0000313" key="2">
    <source>
        <dbReference type="EMBL" id="CUO25033.1"/>
    </source>
</evidence>
<feature type="transmembrane region" description="Helical" evidence="1">
    <location>
        <begin position="171"/>
        <end position="196"/>
    </location>
</feature>